<keyword evidence="5 7" id="KW-0378">Hydrolase</keyword>
<reference evidence="8" key="1">
    <citation type="submission" date="2018-10" db="EMBL/GenBank/DDBJ databases">
        <title>Iterative Subtractive Binning of Freshwater Chronoseries Metagenomes Recovers Nearly Complete Genomes from over Four Hundred Novel Species.</title>
        <authorList>
            <person name="Rodriguez-R L.M."/>
            <person name="Tsementzi D."/>
            <person name="Luo C."/>
            <person name="Konstantinidis K.T."/>
        </authorList>
    </citation>
    <scope>NUCLEOTIDE SEQUENCE</scope>
    <source>
        <strain evidence="8">WB5_2A_028</strain>
    </source>
</reference>
<sequence>MPILLENESDFECPEIQLISLAAFAIRYMKLDESVELSILAVDEDEMERLHIEWMDEAGPTDVLSFPIDQIRPGQVLIKGETTLGDVVLCPAVAERQAISAGHSTTAELQILLVHGILHLLGFDHAELAEEVEMFALQNQIILEWERAQ</sequence>
<dbReference type="GO" id="GO:0006364">
    <property type="term" value="P:rRNA processing"/>
    <property type="evidence" value="ECO:0007669"/>
    <property type="project" value="UniProtKB-UniRule"/>
</dbReference>
<keyword evidence="2 7" id="KW-0540">Nuclease</keyword>
<comment type="cofactor">
    <cofactor evidence="7">
        <name>Zn(2+)</name>
        <dbReference type="ChEBI" id="CHEBI:29105"/>
    </cofactor>
    <text evidence="7">Binds 1 zinc ion.</text>
</comment>
<feature type="binding site" evidence="7">
    <location>
        <position position="119"/>
    </location>
    <ligand>
        <name>Zn(2+)</name>
        <dbReference type="ChEBI" id="CHEBI:29105"/>
        <note>catalytic</note>
    </ligand>
</feature>
<dbReference type="PROSITE" id="PS01306">
    <property type="entry name" value="UPF0054"/>
    <property type="match status" value="1"/>
</dbReference>
<dbReference type="AlphaFoldDB" id="A0A965LL01"/>
<dbReference type="Pfam" id="PF02130">
    <property type="entry name" value="YbeY"/>
    <property type="match status" value="1"/>
</dbReference>
<dbReference type="GO" id="GO:0008270">
    <property type="term" value="F:zinc ion binding"/>
    <property type="evidence" value="ECO:0007669"/>
    <property type="project" value="UniProtKB-UniRule"/>
</dbReference>
<accession>A0A965LL01</accession>
<evidence type="ECO:0000256" key="1">
    <source>
        <dbReference type="ARBA" id="ARBA00010875"/>
    </source>
</evidence>
<dbReference type="GO" id="GO:0005737">
    <property type="term" value="C:cytoplasm"/>
    <property type="evidence" value="ECO:0007669"/>
    <property type="project" value="UniProtKB-SubCell"/>
</dbReference>
<keyword evidence="7" id="KW-0963">Cytoplasm</keyword>
<keyword evidence="4 7" id="KW-0255">Endonuclease</keyword>
<proteinExistence type="inferred from homology"/>
<evidence type="ECO:0000256" key="2">
    <source>
        <dbReference type="ARBA" id="ARBA00022722"/>
    </source>
</evidence>
<keyword evidence="7" id="KW-0698">rRNA processing</keyword>
<keyword evidence="7" id="KW-0690">Ribosome biogenesis</keyword>
<organism evidence="8 9">
    <name type="scientific">Candidatus Fonsibacter lacus</name>
    <dbReference type="NCBI Taxonomy" id="2576439"/>
    <lineage>
        <taxon>Bacteria</taxon>
        <taxon>Pseudomonadati</taxon>
        <taxon>Pseudomonadota</taxon>
        <taxon>Alphaproteobacteria</taxon>
        <taxon>Candidatus Pelagibacterales</taxon>
        <taxon>Candidatus Pelagibacterales incertae sedis</taxon>
        <taxon>Candidatus Fonsibacter</taxon>
    </lineage>
</organism>
<keyword evidence="3 7" id="KW-0479">Metal-binding</keyword>
<dbReference type="Proteomes" id="UP000740727">
    <property type="component" value="Unassembled WGS sequence"/>
</dbReference>
<dbReference type="GO" id="GO:0004521">
    <property type="term" value="F:RNA endonuclease activity"/>
    <property type="evidence" value="ECO:0007669"/>
    <property type="project" value="UniProtKB-UniRule"/>
</dbReference>
<dbReference type="NCBIfam" id="TIGR00043">
    <property type="entry name" value="rRNA maturation RNase YbeY"/>
    <property type="match status" value="1"/>
</dbReference>
<name>A0A965LL01_9PROT</name>
<dbReference type="EMBL" id="RFXN01000010">
    <property type="protein sequence ID" value="NBR93552.1"/>
    <property type="molecule type" value="Genomic_DNA"/>
</dbReference>
<dbReference type="SUPFAM" id="SSF55486">
    <property type="entry name" value="Metalloproteases ('zincins'), catalytic domain"/>
    <property type="match status" value="1"/>
</dbReference>
<dbReference type="InterPro" id="IPR002036">
    <property type="entry name" value="YbeY"/>
</dbReference>
<feature type="binding site" evidence="7">
    <location>
        <position position="115"/>
    </location>
    <ligand>
        <name>Zn(2+)</name>
        <dbReference type="ChEBI" id="CHEBI:29105"/>
        <note>catalytic</note>
    </ligand>
</feature>
<keyword evidence="6 7" id="KW-0862">Zinc</keyword>
<dbReference type="HAMAP" id="MF_00009">
    <property type="entry name" value="Endoribonucl_YbeY"/>
    <property type="match status" value="1"/>
</dbReference>
<comment type="function">
    <text evidence="7">Single strand-specific metallo-endoribonuclease involved in late-stage 70S ribosome quality control and in maturation of the 3' terminus of the 16S rRNA.</text>
</comment>
<dbReference type="InterPro" id="IPR023091">
    <property type="entry name" value="MetalPrtase_cat_dom_sf_prd"/>
</dbReference>
<dbReference type="PANTHER" id="PTHR46986:SF1">
    <property type="entry name" value="ENDORIBONUCLEASE YBEY, CHLOROPLASTIC"/>
    <property type="match status" value="1"/>
</dbReference>
<protein>
    <recommendedName>
        <fullName evidence="7">Endoribonuclease YbeY</fullName>
        <ecNumber evidence="7">3.1.-.-</ecNumber>
    </recommendedName>
</protein>
<gene>
    <name evidence="7 8" type="primary">ybeY</name>
    <name evidence="8" type="ORF">EBT44_01660</name>
</gene>
<evidence type="ECO:0000313" key="9">
    <source>
        <dbReference type="Proteomes" id="UP000740727"/>
    </source>
</evidence>
<evidence type="ECO:0000256" key="3">
    <source>
        <dbReference type="ARBA" id="ARBA00022723"/>
    </source>
</evidence>
<comment type="similarity">
    <text evidence="1 7">Belongs to the endoribonuclease YbeY family.</text>
</comment>
<dbReference type="GO" id="GO:0004222">
    <property type="term" value="F:metalloendopeptidase activity"/>
    <property type="evidence" value="ECO:0007669"/>
    <property type="project" value="InterPro"/>
</dbReference>
<evidence type="ECO:0000256" key="6">
    <source>
        <dbReference type="ARBA" id="ARBA00022833"/>
    </source>
</evidence>
<dbReference type="Gene3D" id="3.40.390.30">
    <property type="entry name" value="Metalloproteases ('zincins'), catalytic domain"/>
    <property type="match status" value="1"/>
</dbReference>
<dbReference type="EC" id="3.1.-.-" evidence="7"/>
<feature type="binding site" evidence="7">
    <location>
        <position position="125"/>
    </location>
    <ligand>
        <name>Zn(2+)</name>
        <dbReference type="ChEBI" id="CHEBI:29105"/>
        <note>catalytic</note>
    </ligand>
</feature>
<evidence type="ECO:0000256" key="5">
    <source>
        <dbReference type="ARBA" id="ARBA00022801"/>
    </source>
</evidence>
<evidence type="ECO:0000313" key="8">
    <source>
        <dbReference type="EMBL" id="NBR93552.1"/>
    </source>
</evidence>
<dbReference type="PANTHER" id="PTHR46986">
    <property type="entry name" value="ENDORIBONUCLEASE YBEY, CHLOROPLASTIC"/>
    <property type="match status" value="1"/>
</dbReference>
<comment type="subcellular location">
    <subcellularLocation>
        <location evidence="7">Cytoplasm</location>
    </subcellularLocation>
</comment>
<comment type="caution">
    <text evidence="8">The sequence shown here is derived from an EMBL/GenBank/DDBJ whole genome shotgun (WGS) entry which is preliminary data.</text>
</comment>
<dbReference type="InterPro" id="IPR020549">
    <property type="entry name" value="YbeY_CS"/>
</dbReference>
<evidence type="ECO:0000256" key="4">
    <source>
        <dbReference type="ARBA" id="ARBA00022759"/>
    </source>
</evidence>
<evidence type="ECO:0000256" key="7">
    <source>
        <dbReference type="HAMAP-Rule" id="MF_00009"/>
    </source>
</evidence>